<protein>
    <recommendedName>
        <fullName evidence="1">SUF system FeS cluster assembly SufBD core domain-containing protein</fullName>
    </recommendedName>
</protein>
<proteinExistence type="predicted"/>
<name>A0A1Y4SRF3_9FIRM</name>
<dbReference type="Pfam" id="PF01458">
    <property type="entry name" value="SUFBD_core"/>
    <property type="match status" value="1"/>
</dbReference>
<dbReference type="RefSeq" id="WP_087359606.1">
    <property type="nucleotide sequence ID" value="NZ_NFLJ01000042.1"/>
</dbReference>
<evidence type="ECO:0000313" key="2">
    <source>
        <dbReference type="EMBL" id="OUQ32499.1"/>
    </source>
</evidence>
<evidence type="ECO:0000259" key="1">
    <source>
        <dbReference type="Pfam" id="PF01458"/>
    </source>
</evidence>
<sequence>MISEQLLTRIKPFIDLQQPQSYYLILSSKTSSQMHLPQDVFYQEGVLTFKNKQPVTFYMIYDGQEDLHMDMHFQAYCQVDLIEIKLLSSQCHLYKTMRLDEGATVHAFSENLSQSSQSHEDVYLEAYASCQCGYSELSDDAFEGVYHFYLDGVEASAKVRTAILAKDRESKHYEILIQHNQPMTHGQMDNYGVVKDQAKLVIDGIGTITKGQHGSAAHQTNKIMMFDESCQACANPYLYIDDYDVQASHAAAVGKMDEEHLYYLQSRGLSKKQAMQLITYGYLMPVVEVIDNEMMKKHFEESLSKVGA</sequence>
<comment type="caution">
    <text evidence="2">The sequence shown here is derived from an EMBL/GenBank/DDBJ whole genome shotgun (WGS) entry which is preliminary data.</text>
</comment>
<dbReference type="SUPFAM" id="SSF101960">
    <property type="entry name" value="Stabilizer of iron transporter SufD"/>
    <property type="match status" value="1"/>
</dbReference>
<feature type="domain" description="SUF system FeS cluster assembly SufBD core" evidence="1">
    <location>
        <begin position="116"/>
        <end position="281"/>
    </location>
</feature>
<dbReference type="PANTHER" id="PTHR43575:SF1">
    <property type="entry name" value="PROTEIN ABCI7, CHLOROPLASTIC"/>
    <property type="match status" value="1"/>
</dbReference>
<dbReference type="OrthoDB" id="9803529at2"/>
<dbReference type="Proteomes" id="UP000195305">
    <property type="component" value="Unassembled WGS sequence"/>
</dbReference>
<gene>
    <name evidence="2" type="ORF">B5E75_12205</name>
</gene>
<evidence type="ECO:0000313" key="3">
    <source>
        <dbReference type="Proteomes" id="UP000195305"/>
    </source>
</evidence>
<dbReference type="PANTHER" id="PTHR43575">
    <property type="entry name" value="PROTEIN ABCI7, CHLOROPLASTIC"/>
    <property type="match status" value="1"/>
</dbReference>
<dbReference type="InterPro" id="IPR037284">
    <property type="entry name" value="SUF_FeS_clus_asmbl_SufBD_sf"/>
</dbReference>
<dbReference type="InterPro" id="IPR055346">
    <property type="entry name" value="Fe-S_cluster_assembly_SufBD"/>
</dbReference>
<dbReference type="GO" id="GO:0016226">
    <property type="term" value="P:iron-sulfur cluster assembly"/>
    <property type="evidence" value="ECO:0007669"/>
    <property type="project" value="InterPro"/>
</dbReference>
<dbReference type="EMBL" id="NFLJ01000042">
    <property type="protein sequence ID" value="OUQ32499.1"/>
    <property type="molecule type" value="Genomic_DNA"/>
</dbReference>
<reference evidence="2 3" key="1">
    <citation type="journal article" date="2018" name="BMC Genomics">
        <title>Whole genome sequencing and function prediction of 133 gut anaerobes isolated from chicken caecum in pure cultures.</title>
        <authorList>
            <person name="Medvecky M."/>
            <person name="Cejkova D."/>
            <person name="Polansky O."/>
            <person name="Karasova D."/>
            <person name="Kubasova T."/>
            <person name="Cizek A."/>
            <person name="Rychlik I."/>
        </authorList>
    </citation>
    <scope>NUCLEOTIDE SEQUENCE [LARGE SCALE GENOMIC DNA]</scope>
    <source>
        <strain evidence="2 3">An13</strain>
    </source>
</reference>
<keyword evidence="3" id="KW-1185">Reference proteome</keyword>
<dbReference type="AlphaFoldDB" id="A0A1Y4SRF3"/>
<accession>A0A1Y4SRF3</accession>
<dbReference type="InterPro" id="IPR000825">
    <property type="entry name" value="SUF_FeS_clus_asmbl_SufBD_core"/>
</dbReference>
<organism evidence="2 3">
    <name type="scientific">Massilimicrobiota timonensis</name>
    <dbReference type="NCBI Taxonomy" id="1776392"/>
    <lineage>
        <taxon>Bacteria</taxon>
        <taxon>Bacillati</taxon>
        <taxon>Bacillota</taxon>
        <taxon>Erysipelotrichia</taxon>
        <taxon>Erysipelotrichales</taxon>
        <taxon>Erysipelotrichaceae</taxon>
        <taxon>Massilimicrobiota</taxon>
    </lineage>
</organism>